<sequence>MRINKKSLFYILLPLLAACNKDPYMPNGPATQIELSSNSTTYGNNNDADQKLSTIRYMTYNIHAANPPSQPDSTDIKAIAKVITDANPDIVFLQEVDKNTGRNKYSGDQAAAIAGLTKMNYSFFSSISYLRGLYGVAILSKYPLKSIRKYYLPKEQPDHEQRVLGLAVVDLPGVDSLVAAVTHLQHNSATSRVAQINEINSVMAGIKQPVLIGGDMNANPSATDFITAFDAGFTRTCTSGCSNTYSAQSPNTLIDYLAFRPATAFTVNSHNVINETYASDHLPVISELKINR</sequence>
<dbReference type="GO" id="GO:0016020">
    <property type="term" value="C:membrane"/>
    <property type="evidence" value="ECO:0007669"/>
    <property type="project" value="GOC"/>
</dbReference>
<dbReference type="InterPro" id="IPR036691">
    <property type="entry name" value="Endo/exonu/phosph_ase_sf"/>
</dbReference>
<dbReference type="GO" id="GO:0004519">
    <property type="term" value="F:endonuclease activity"/>
    <property type="evidence" value="ECO:0007669"/>
    <property type="project" value="UniProtKB-KW"/>
</dbReference>
<dbReference type="Pfam" id="PF03372">
    <property type="entry name" value="Exo_endo_phos"/>
    <property type="match status" value="1"/>
</dbReference>
<dbReference type="RefSeq" id="WP_129004079.1">
    <property type="nucleotide sequence ID" value="NZ_SDHZ01000002.1"/>
</dbReference>
<dbReference type="SUPFAM" id="SSF56219">
    <property type="entry name" value="DNase I-like"/>
    <property type="match status" value="1"/>
</dbReference>
<evidence type="ECO:0000259" key="1">
    <source>
        <dbReference type="Pfam" id="PF03372"/>
    </source>
</evidence>
<evidence type="ECO:0000313" key="3">
    <source>
        <dbReference type="Proteomes" id="UP000290545"/>
    </source>
</evidence>
<feature type="domain" description="Endonuclease/exonuclease/phosphatase" evidence="1">
    <location>
        <begin position="58"/>
        <end position="281"/>
    </location>
</feature>
<protein>
    <submittedName>
        <fullName evidence="2">Endonuclease/exonuclease/phosphatase family protein</fullName>
    </submittedName>
</protein>
<dbReference type="GO" id="GO:0006506">
    <property type="term" value="P:GPI anchor biosynthetic process"/>
    <property type="evidence" value="ECO:0007669"/>
    <property type="project" value="TreeGrafter"/>
</dbReference>
<keyword evidence="2" id="KW-0269">Exonuclease</keyword>
<keyword evidence="3" id="KW-1185">Reference proteome</keyword>
<dbReference type="PANTHER" id="PTHR14859">
    <property type="entry name" value="CALCOFLUOR WHITE HYPERSENSITIVE PROTEIN PRECURSOR"/>
    <property type="match status" value="1"/>
</dbReference>
<reference evidence="2 3" key="1">
    <citation type="submission" date="2019-01" db="EMBL/GenBank/DDBJ databases">
        <title>Filimonas sp. strain TTM-71.</title>
        <authorList>
            <person name="Chen W.-M."/>
        </authorList>
    </citation>
    <scope>NUCLEOTIDE SEQUENCE [LARGE SCALE GENOMIC DNA]</scope>
    <source>
        <strain evidence="2 3">TTM-71</strain>
    </source>
</reference>
<dbReference type="OrthoDB" id="5447300at2"/>
<evidence type="ECO:0000313" key="2">
    <source>
        <dbReference type="EMBL" id="RXK83104.1"/>
    </source>
</evidence>
<dbReference type="AlphaFoldDB" id="A0A4V1M9W6"/>
<dbReference type="PROSITE" id="PS51257">
    <property type="entry name" value="PROKAR_LIPOPROTEIN"/>
    <property type="match status" value="1"/>
</dbReference>
<organism evidence="2 3">
    <name type="scientific">Filimonas effusa</name>
    <dbReference type="NCBI Taxonomy" id="2508721"/>
    <lineage>
        <taxon>Bacteria</taxon>
        <taxon>Pseudomonadati</taxon>
        <taxon>Bacteroidota</taxon>
        <taxon>Chitinophagia</taxon>
        <taxon>Chitinophagales</taxon>
        <taxon>Chitinophagaceae</taxon>
        <taxon>Filimonas</taxon>
    </lineage>
</organism>
<comment type="caution">
    <text evidence="2">The sequence shown here is derived from an EMBL/GenBank/DDBJ whole genome shotgun (WGS) entry which is preliminary data.</text>
</comment>
<name>A0A4V1M9W6_9BACT</name>
<keyword evidence="2" id="KW-0540">Nuclease</keyword>
<dbReference type="Proteomes" id="UP000290545">
    <property type="component" value="Unassembled WGS sequence"/>
</dbReference>
<dbReference type="InterPro" id="IPR051916">
    <property type="entry name" value="GPI-anchor_lipid_remodeler"/>
</dbReference>
<dbReference type="PANTHER" id="PTHR14859:SF15">
    <property type="entry name" value="ENDONUCLEASE_EXONUCLEASE_PHOSPHATASE DOMAIN-CONTAINING PROTEIN"/>
    <property type="match status" value="1"/>
</dbReference>
<gene>
    <name evidence="2" type="ORF">ESB13_13355</name>
</gene>
<keyword evidence="2" id="KW-0378">Hydrolase</keyword>
<dbReference type="Gene3D" id="3.60.10.10">
    <property type="entry name" value="Endonuclease/exonuclease/phosphatase"/>
    <property type="match status" value="1"/>
</dbReference>
<dbReference type="GO" id="GO:0004527">
    <property type="term" value="F:exonuclease activity"/>
    <property type="evidence" value="ECO:0007669"/>
    <property type="project" value="UniProtKB-KW"/>
</dbReference>
<dbReference type="InterPro" id="IPR005135">
    <property type="entry name" value="Endo/exonuclease/phosphatase"/>
</dbReference>
<proteinExistence type="predicted"/>
<keyword evidence="2" id="KW-0255">Endonuclease</keyword>
<dbReference type="EMBL" id="SDHZ01000002">
    <property type="protein sequence ID" value="RXK83104.1"/>
    <property type="molecule type" value="Genomic_DNA"/>
</dbReference>
<accession>A0A4V1M9W6</accession>